<dbReference type="EMBL" id="GDRN01048382">
    <property type="protein sequence ID" value="JAI66657.1"/>
    <property type="molecule type" value="Transcribed_RNA"/>
</dbReference>
<dbReference type="InterPro" id="IPR039032">
    <property type="entry name" value="Rim-like"/>
</dbReference>
<dbReference type="SUPFAM" id="SSF49562">
    <property type="entry name" value="C2 domain (Calcium/lipid-binding domain, CaLB)"/>
    <property type="match status" value="1"/>
</dbReference>
<evidence type="ECO:0000313" key="4">
    <source>
        <dbReference type="EMBL" id="JAI66658.1"/>
    </source>
</evidence>
<protein>
    <recommendedName>
        <fullName evidence="3">C2 domain-containing protein</fullName>
    </recommendedName>
</protein>
<dbReference type="GO" id="GO:0048788">
    <property type="term" value="C:cytoskeleton of presynaptic active zone"/>
    <property type="evidence" value="ECO:0007669"/>
    <property type="project" value="TreeGrafter"/>
</dbReference>
<dbReference type="PROSITE" id="PS50004">
    <property type="entry name" value="C2"/>
    <property type="match status" value="1"/>
</dbReference>
<keyword evidence="1" id="KW-0770">Synapse</keyword>
<comment type="subcellular location">
    <subcellularLocation>
        <location evidence="2">Synapse</location>
    </subcellularLocation>
</comment>
<dbReference type="EMBL" id="GDRN01048380">
    <property type="protein sequence ID" value="JAI66659.1"/>
    <property type="molecule type" value="Transcribed_RNA"/>
</dbReference>
<evidence type="ECO:0000256" key="1">
    <source>
        <dbReference type="ARBA" id="ARBA00023018"/>
    </source>
</evidence>
<feature type="domain" description="C2" evidence="3">
    <location>
        <begin position="1"/>
        <end position="111"/>
    </location>
</feature>
<reference evidence="4" key="1">
    <citation type="submission" date="2015-09" db="EMBL/GenBank/DDBJ databases">
        <title>Scylla olivacea transcriptome.</title>
        <authorList>
            <person name="Ikhwanuddin M."/>
        </authorList>
    </citation>
    <scope>NUCLEOTIDE SEQUENCE</scope>
</reference>
<evidence type="ECO:0000256" key="2">
    <source>
        <dbReference type="ARBA" id="ARBA00034103"/>
    </source>
</evidence>
<dbReference type="GO" id="GO:0048167">
    <property type="term" value="P:regulation of synaptic plasticity"/>
    <property type="evidence" value="ECO:0007669"/>
    <property type="project" value="TreeGrafter"/>
</dbReference>
<dbReference type="GO" id="GO:0048791">
    <property type="term" value="P:calcium ion-regulated exocytosis of neurotransmitter"/>
    <property type="evidence" value="ECO:0007669"/>
    <property type="project" value="TreeGrafter"/>
</dbReference>
<dbReference type="PANTHER" id="PTHR12157">
    <property type="entry name" value="REGULATING SYNAPTIC MEMBRANE EXOCYTOSIS PROTEIN"/>
    <property type="match status" value="1"/>
</dbReference>
<dbReference type="SMART" id="SM00239">
    <property type="entry name" value="C2"/>
    <property type="match status" value="1"/>
</dbReference>
<dbReference type="GO" id="GO:0042734">
    <property type="term" value="C:presynaptic membrane"/>
    <property type="evidence" value="ECO:0007669"/>
    <property type="project" value="TreeGrafter"/>
</dbReference>
<dbReference type="GO" id="GO:0050806">
    <property type="term" value="P:positive regulation of synaptic transmission"/>
    <property type="evidence" value="ECO:0007669"/>
    <property type="project" value="TreeGrafter"/>
</dbReference>
<dbReference type="PANTHER" id="PTHR12157:SF24">
    <property type="entry name" value="FIFE, ISOFORM D"/>
    <property type="match status" value="1"/>
</dbReference>
<proteinExistence type="predicted"/>
<dbReference type="GO" id="GO:0044325">
    <property type="term" value="F:transmembrane transporter binding"/>
    <property type="evidence" value="ECO:0007669"/>
    <property type="project" value="TreeGrafter"/>
</dbReference>
<dbReference type="InterPro" id="IPR035892">
    <property type="entry name" value="C2_domain_sf"/>
</dbReference>
<dbReference type="GO" id="GO:0031267">
    <property type="term" value="F:small GTPase binding"/>
    <property type="evidence" value="ECO:0007669"/>
    <property type="project" value="InterPro"/>
</dbReference>
<dbReference type="InterPro" id="IPR000008">
    <property type="entry name" value="C2_dom"/>
</dbReference>
<organism evidence="4">
    <name type="scientific">Scylla olivacea</name>
    <name type="common">Orange mud crab</name>
    <name type="synonym">Cancer olivacea</name>
    <dbReference type="NCBI Taxonomy" id="85551"/>
    <lineage>
        <taxon>Eukaryota</taxon>
        <taxon>Metazoa</taxon>
        <taxon>Ecdysozoa</taxon>
        <taxon>Arthropoda</taxon>
        <taxon>Crustacea</taxon>
        <taxon>Multicrustacea</taxon>
        <taxon>Malacostraca</taxon>
        <taxon>Eumalacostraca</taxon>
        <taxon>Eucarida</taxon>
        <taxon>Decapoda</taxon>
        <taxon>Pleocyemata</taxon>
        <taxon>Brachyura</taxon>
        <taxon>Eubrachyura</taxon>
        <taxon>Portunoidea</taxon>
        <taxon>Portunidae</taxon>
        <taxon>Portuninae</taxon>
        <taxon>Scylla</taxon>
    </lineage>
</organism>
<dbReference type="EMBL" id="GDRN01048381">
    <property type="protein sequence ID" value="JAI66658.1"/>
    <property type="molecule type" value="Transcribed_RNA"/>
</dbReference>
<evidence type="ECO:0000259" key="3">
    <source>
        <dbReference type="PROSITE" id="PS50004"/>
    </source>
</evidence>
<accession>A0A0P4WI03</accession>
<sequence>MLHKNADLHPVDKLGSTSLTLTIGLTDTYVKTYLKDGDRRIQKRKTRVTRHSQEPQYNQTLRYAASDALGRSLLVMVWERQRGFEHNIGMGVAEINLSKLERGHKTQHGWYRLLPVSSVVRVDSDSGDSVR</sequence>
<dbReference type="Gene3D" id="2.60.40.150">
    <property type="entry name" value="C2 domain"/>
    <property type="match status" value="1"/>
</dbReference>
<name>A0A0P4WI03_SCYOL</name>
<dbReference type="GO" id="GO:0042391">
    <property type="term" value="P:regulation of membrane potential"/>
    <property type="evidence" value="ECO:0007669"/>
    <property type="project" value="TreeGrafter"/>
</dbReference>
<dbReference type="AlphaFoldDB" id="A0A0P4WI03"/>
<dbReference type="Pfam" id="PF00168">
    <property type="entry name" value="C2"/>
    <property type="match status" value="1"/>
</dbReference>